<dbReference type="OrthoDB" id="3827441at2"/>
<evidence type="ECO:0000256" key="4">
    <source>
        <dbReference type="ARBA" id="ARBA00022837"/>
    </source>
</evidence>
<feature type="domain" description="Archease" evidence="5">
    <location>
        <begin position="17"/>
        <end position="150"/>
    </location>
</feature>
<keyword evidence="4" id="KW-0106">Calcium</keyword>
<protein>
    <submittedName>
        <fullName evidence="6">SHS2 domain-containing protein</fullName>
    </submittedName>
</protein>
<evidence type="ECO:0000256" key="1">
    <source>
        <dbReference type="ARBA" id="ARBA00007963"/>
    </source>
</evidence>
<dbReference type="GO" id="GO:0046872">
    <property type="term" value="F:metal ion binding"/>
    <property type="evidence" value="ECO:0007669"/>
    <property type="project" value="UniProtKB-KW"/>
</dbReference>
<evidence type="ECO:0000256" key="3">
    <source>
        <dbReference type="ARBA" id="ARBA00022723"/>
    </source>
</evidence>
<evidence type="ECO:0000259" key="5">
    <source>
        <dbReference type="Pfam" id="PF01951"/>
    </source>
</evidence>
<evidence type="ECO:0000313" key="7">
    <source>
        <dbReference type="Proteomes" id="UP000198280"/>
    </source>
</evidence>
<name>A0A239KWL6_9ACTN</name>
<reference evidence="6 7" key="1">
    <citation type="submission" date="2017-06" db="EMBL/GenBank/DDBJ databases">
        <authorList>
            <person name="Kim H.J."/>
            <person name="Triplett B.A."/>
        </authorList>
    </citation>
    <scope>NUCLEOTIDE SEQUENCE [LARGE SCALE GENOMIC DNA]</scope>
    <source>
        <strain evidence="6 7">CGMCC 4.1858</strain>
    </source>
</reference>
<dbReference type="AlphaFoldDB" id="A0A239KWL6"/>
<dbReference type="Gene3D" id="3.55.10.10">
    <property type="entry name" value="Archease domain"/>
    <property type="match status" value="1"/>
</dbReference>
<comment type="similarity">
    <text evidence="1">Belongs to the archease family.</text>
</comment>
<dbReference type="InterPro" id="IPR023572">
    <property type="entry name" value="Archease_dom"/>
</dbReference>
<dbReference type="EMBL" id="FZOF01000017">
    <property type="protein sequence ID" value="SNT22756.1"/>
    <property type="molecule type" value="Genomic_DNA"/>
</dbReference>
<dbReference type="Pfam" id="PF01951">
    <property type="entry name" value="Archease"/>
    <property type="match status" value="1"/>
</dbReference>
<sequence length="150" mass="15563">MVDETYGGGGAEAGGHRTVPHTADVRIEAWGPTREQCLVEAVMGLVECFADVAGVRPACVRRVPVAEAADDDLLADLLDEVIYRLEVHGEVPVDVEAESDDDGGGLDVRMAVADVGSVEVVGAVPKAVSLGELHLAPGPYGWTCAATVDV</sequence>
<dbReference type="RefSeq" id="WP_089226666.1">
    <property type="nucleotide sequence ID" value="NZ_FZOF01000017.1"/>
</dbReference>
<accession>A0A239KWL6</accession>
<proteinExistence type="inferred from homology"/>
<dbReference type="InterPro" id="IPR036820">
    <property type="entry name" value="Archease_dom_sf"/>
</dbReference>
<dbReference type="GO" id="GO:0008033">
    <property type="term" value="P:tRNA processing"/>
    <property type="evidence" value="ECO:0007669"/>
    <property type="project" value="UniProtKB-KW"/>
</dbReference>
<evidence type="ECO:0000313" key="6">
    <source>
        <dbReference type="EMBL" id="SNT22756.1"/>
    </source>
</evidence>
<dbReference type="Proteomes" id="UP000198280">
    <property type="component" value="Unassembled WGS sequence"/>
</dbReference>
<keyword evidence="2" id="KW-0819">tRNA processing</keyword>
<evidence type="ECO:0000256" key="2">
    <source>
        <dbReference type="ARBA" id="ARBA00022694"/>
    </source>
</evidence>
<keyword evidence="7" id="KW-1185">Reference proteome</keyword>
<keyword evidence="3" id="KW-0479">Metal-binding</keyword>
<organism evidence="6 7">
    <name type="scientific">Actinacidiphila glaucinigra</name>
    <dbReference type="NCBI Taxonomy" id="235986"/>
    <lineage>
        <taxon>Bacteria</taxon>
        <taxon>Bacillati</taxon>
        <taxon>Actinomycetota</taxon>
        <taxon>Actinomycetes</taxon>
        <taxon>Kitasatosporales</taxon>
        <taxon>Streptomycetaceae</taxon>
        <taxon>Actinacidiphila</taxon>
    </lineage>
</organism>
<dbReference type="SUPFAM" id="SSF69819">
    <property type="entry name" value="MTH1598-like"/>
    <property type="match status" value="1"/>
</dbReference>
<gene>
    <name evidence="6" type="ORF">SAMN05216252_117110</name>
</gene>